<evidence type="ECO:0000256" key="1">
    <source>
        <dbReference type="SAM" id="Phobius"/>
    </source>
</evidence>
<dbReference type="EMBL" id="MLHQ01000016">
    <property type="protein sequence ID" value="OOF58538.1"/>
    <property type="molecule type" value="Genomic_DNA"/>
</dbReference>
<protein>
    <recommendedName>
        <fullName evidence="4">DUF2798 domain-containing protein</fullName>
    </recommendedName>
</protein>
<evidence type="ECO:0000313" key="3">
    <source>
        <dbReference type="Proteomes" id="UP000188602"/>
    </source>
</evidence>
<comment type="caution">
    <text evidence="2">The sequence shown here is derived from an EMBL/GenBank/DDBJ whole genome shotgun (WGS) entry which is preliminary data.</text>
</comment>
<dbReference type="Proteomes" id="UP000188602">
    <property type="component" value="Unassembled WGS sequence"/>
</dbReference>
<proteinExistence type="predicted"/>
<keyword evidence="1" id="KW-0812">Transmembrane</keyword>
<dbReference type="AlphaFoldDB" id="A0A1V3JPH2"/>
<keyword evidence="3" id="KW-1185">Reference proteome</keyword>
<feature type="transmembrane region" description="Helical" evidence="1">
    <location>
        <begin position="44"/>
        <end position="66"/>
    </location>
</feature>
<evidence type="ECO:0000313" key="2">
    <source>
        <dbReference type="EMBL" id="OOF58538.1"/>
    </source>
</evidence>
<evidence type="ECO:0008006" key="4">
    <source>
        <dbReference type="Google" id="ProtNLM"/>
    </source>
</evidence>
<sequence length="80" mass="9327">MLINKKWERCVLTPFAVLSMSGFMSFVMMWIMKGFFDGFIETWLHNWATAFLVALPSAFVIPKYAVKLAVKIFKIKFVDK</sequence>
<reference evidence="2 3" key="1">
    <citation type="submission" date="2016-10" db="EMBL/GenBank/DDBJ databases">
        <title>Rodentibacter gen. nov. and new species.</title>
        <authorList>
            <person name="Christensen H."/>
        </authorList>
    </citation>
    <scope>NUCLEOTIDE SEQUENCE [LARGE SCALE GENOMIC DNA]</scope>
    <source>
        <strain evidence="2 3">Ac151</strain>
    </source>
</reference>
<keyword evidence="1" id="KW-1133">Transmembrane helix</keyword>
<feature type="transmembrane region" description="Helical" evidence="1">
    <location>
        <begin position="12"/>
        <end position="32"/>
    </location>
</feature>
<dbReference type="STRING" id="1907939.BKL49_07085"/>
<dbReference type="Pfam" id="PF11391">
    <property type="entry name" value="DUF2798"/>
    <property type="match status" value="1"/>
</dbReference>
<keyword evidence="1" id="KW-0472">Membrane</keyword>
<dbReference type="InterPro" id="IPR021529">
    <property type="entry name" value="DUF2798"/>
</dbReference>
<accession>A0A1V3JPH2</accession>
<gene>
    <name evidence="2" type="ORF">BKL49_07085</name>
</gene>
<organism evidence="2 3">
    <name type="scientific">Rodentibacter myodis</name>
    <dbReference type="NCBI Taxonomy" id="1907939"/>
    <lineage>
        <taxon>Bacteria</taxon>
        <taxon>Pseudomonadati</taxon>
        <taxon>Pseudomonadota</taxon>
        <taxon>Gammaproteobacteria</taxon>
        <taxon>Pasteurellales</taxon>
        <taxon>Pasteurellaceae</taxon>
        <taxon>Rodentibacter</taxon>
    </lineage>
</organism>
<name>A0A1V3JPH2_9PAST</name>